<comment type="similarity">
    <text evidence="1">Belongs to the universal stress protein A family.</text>
</comment>
<dbReference type="PANTHER" id="PTHR46268">
    <property type="entry name" value="STRESS RESPONSE PROTEIN NHAX"/>
    <property type="match status" value="1"/>
</dbReference>
<keyword evidence="4" id="KW-1185">Reference proteome</keyword>
<evidence type="ECO:0000259" key="2">
    <source>
        <dbReference type="Pfam" id="PF00582"/>
    </source>
</evidence>
<evidence type="ECO:0000313" key="3">
    <source>
        <dbReference type="EMBL" id="BBY48083.1"/>
    </source>
</evidence>
<protein>
    <submittedName>
        <fullName evidence="3">Universal stress protein</fullName>
    </submittedName>
</protein>
<feature type="domain" description="UspA" evidence="2">
    <location>
        <begin position="8"/>
        <end position="145"/>
    </location>
</feature>
<dbReference type="InterPro" id="IPR006015">
    <property type="entry name" value="Universal_stress_UspA"/>
</dbReference>
<accession>A0A7I7RU67</accession>
<evidence type="ECO:0000313" key="4">
    <source>
        <dbReference type="Proteomes" id="UP000467428"/>
    </source>
</evidence>
<evidence type="ECO:0000256" key="1">
    <source>
        <dbReference type="ARBA" id="ARBA00008791"/>
    </source>
</evidence>
<dbReference type="PANTHER" id="PTHR46268:SF6">
    <property type="entry name" value="UNIVERSAL STRESS PROTEIN UP12"/>
    <property type="match status" value="1"/>
</dbReference>
<sequence>MNDTSAEVVVGVDGSDSATVAACWAAAVAVKLGTAVRLVHAVPETGFALGETTAAMRAAAIESLSANAERMLDDVRSAVVAAQPESSVSTVAIAEPVDNALIAAGAHARLIVLGGVEVRLAAAVLLGSTTLRVAAGAQCPVVAFRGSALEPSTAPIVVGLDDSSSALAALDVALAMAEAFGAPVRVVHAWTLASIPDDVPGFPDWEQVNAAAQARITAIVDDAQRRHPGAQATIVWERPGPSRALLDHLDDAQLVAVGNRGRSLLAAAMLGSTGLNLLHNSKVPVMVCDRGVRVS</sequence>
<dbReference type="RefSeq" id="WP_163917926.1">
    <property type="nucleotide sequence ID" value="NZ_AP022593.1"/>
</dbReference>
<gene>
    <name evidence="3" type="ORF">MARA_15510</name>
</gene>
<dbReference type="PRINTS" id="PR01438">
    <property type="entry name" value="UNVRSLSTRESS"/>
</dbReference>
<dbReference type="KEGG" id="marz:MARA_15510"/>
<dbReference type="InterPro" id="IPR006016">
    <property type="entry name" value="UspA"/>
</dbReference>
<dbReference type="Gene3D" id="3.40.50.620">
    <property type="entry name" value="HUPs"/>
    <property type="match status" value="2"/>
</dbReference>
<geneLocation type="plasmid" evidence="4">
    <name>pjcm18538 dna</name>
</geneLocation>
<dbReference type="Pfam" id="PF00582">
    <property type="entry name" value="Usp"/>
    <property type="match status" value="2"/>
</dbReference>
<proteinExistence type="inferred from homology"/>
<dbReference type="Proteomes" id="UP000467428">
    <property type="component" value="Chromosome"/>
</dbReference>
<name>A0A7I7RU67_9MYCO</name>
<reference evidence="3 4" key="1">
    <citation type="journal article" date="2019" name="Emerg. Microbes Infect.">
        <title>Comprehensive subspecies identification of 175 nontuberculous mycobacteria species based on 7547 genomic profiles.</title>
        <authorList>
            <person name="Matsumoto Y."/>
            <person name="Kinjo T."/>
            <person name="Motooka D."/>
            <person name="Nabeya D."/>
            <person name="Jung N."/>
            <person name="Uechi K."/>
            <person name="Horii T."/>
            <person name="Iida T."/>
            <person name="Fujita J."/>
            <person name="Nakamura S."/>
        </authorList>
    </citation>
    <scope>NUCLEOTIDE SEQUENCE [LARGE SCALE GENOMIC DNA]</scope>
    <source>
        <strain evidence="3 4">JCM 18538</strain>
    </source>
</reference>
<feature type="domain" description="UspA" evidence="2">
    <location>
        <begin position="155"/>
        <end position="288"/>
    </location>
</feature>
<dbReference type="InterPro" id="IPR014729">
    <property type="entry name" value="Rossmann-like_a/b/a_fold"/>
</dbReference>
<dbReference type="AlphaFoldDB" id="A0A7I7RU67"/>
<organism evidence="3 4">
    <name type="scientific">Mycolicibacterium arabiense</name>
    <dbReference type="NCBI Taxonomy" id="1286181"/>
    <lineage>
        <taxon>Bacteria</taxon>
        <taxon>Bacillati</taxon>
        <taxon>Actinomycetota</taxon>
        <taxon>Actinomycetes</taxon>
        <taxon>Mycobacteriales</taxon>
        <taxon>Mycobacteriaceae</taxon>
        <taxon>Mycolicibacterium</taxon>
    </lineage>
</organism>
<dbReference type="EMBL" id="AP022593">
    <property type="protein sequence ID" value="BBY48083.1"/>
    <property type="molecule type" value="Genomic_DNA"/>
</dbReference>
<dbReference type="SUPFAM" id="SSF52402">
    <property type="entry name" value="Adenine nucleotide alpha hydrolases-like"/>
    <property type="match status" value="2"/>
</dbReference>